<comment type="caution">
    <text evidence="4">The sequence shown here is derived from an EMBL/GenBank/DDBJ whole genome shotgun (WGS) entry which is preliminary data.</text>
</comment>
<dbReference type="PANTHER" id="PTHR23421">
    <property type="entry name" value="BETA-GALACTOSIDASE RELATED"/>
    <property type="match status" value="1"/>
</dbReference>
<keyword evidence="5" id="KW-1185">Reference proteome</keyword>
<dbReference type="EMBL" id="BQNB010013904">
    <property type="protein sequence ID" value="GJT21625.1"/>
    <property type="molecule type" value="Genomic_DNA"/>
</dbReference>
<feature type="domain" description="Beta-galactosidase galactose-binding" evidence="3">
    <location>
        <begin position="111"/>
        <end position="149"/>
    </location>
</feature>
<dbReference type="InterPro" id="IPR008979">
    <property type="entry name" value="Galactose-bd-like_sf"/>
</dbReference>
<dbReference type="GO" id="GO:0016787">
    <property type="term" value="F:hydrolase activity"/>
    <property type="evidence" value="ECO:0007669"/>
    <property type="project" value="UniProtKB-KW"/>
</dbReference>
<evidence type="ECO:0000256" key="2">
    <source>
        <dbReference type="ARBA" id="ARBA00023295"/>
    </source>
</evidence>
<proteinExistence type="predicted"/>
<organism evidence="4 5">
    <name type="scientific">Tanacetum coccineum</name>
    <dbReference type="NCBI Taxonomy" id="301880"/>
    <lineage>
        <taxon>Eukaryota</taxon>
        <taxon>Viridiplantae</taxon>
        <taxon>Streptophyta</taxon>
        <taxon>Embryophyta</taxon>
        <taxon>Tracheophyta</taxon>
        <taxon>Spermatophyta</taxon>
        <taxon>Magnoliopsida</taxon>
        <taxon>eudicotyledons</taxon>
        <taxon>Gunneridae</taxon>
        <taxon>Pentapetalae</taxon>
        <taxon>asterids</taxon>
        <taxon>campanulids</taxon>
        <taxon>Asterales</taxon>
        <taxon>Asteraceae</taxon>
        <taxon>Asteroideae</taxon>
        <taxon>Anthemideae</taxon>
        <taxon>Anthemidinae</taxon>
        <taxon>Tanacetum</taxon>
    </lineage>
</organism>
<dbReference type="InterPro" id="IPR048913">
    <property type="entry name" value="BetaGal_gal-bd"/>
</dbReference>
<dbReference type="SUPFAM" id="SSF49785">
    <property type="entry name" value="Galactose-binding domain-like"/>
    <property type="match status" value="1"/>
</dbReference>
<dbReference type="Pfam" id="PF21467">
    <property type="entry name" value="BetaGal_gal-bd"/>
    <property type="match status" value="1"/>
</dbReference>
<evidence type="ECO:0000259" key="3">
    <source>
        <dbReference type="Pfam" id="PF21467"/>
    </source>
</evidence>
<protein>
    <submittedName>
        <fullName evidence="4">Glycoside hydrolase, family 35</fullName>
    </submittedName>
</protein>
<dbReference type="PRINTS" id="PR00742">
    <property type="entry name" value="GLHYDRLASE35"/>
</dbReference>
<dbReference type="Gene3D" id="2.60.120.260">
    <property type="entry name" value="Galactose-binding domain-like"/>
    <property type="match status" value="1"/>
</dbReference>
<reference evidence="4" key="2">
    <citation type="submission" date="2022-01" db="EMBL/GenBank/DDBJ databases">
        <authorList>
            <person name="Yamashiro T."/>
            <person name="Shiraishi A."/>
            <person name="Satake H."/>
            <person name="Nakayama K."/>
        </authorList>
    </citation>
    <scope>NUCLEOTIDE SEQUENCE</scope>
</reference>
<dbReference type="Proteomes" id="UP001151760">
    <property type="component" value="Unassembled WGS sequence"/>
</dbReference>
<reference evidence="4" key="1">
    <citation type="journal article" date="2022" name="Int. J. Mol. Sci.">
        <title>Draft Genome of Tanacetum Coccineum: Genomic Comparison of Closely Related Tanacetum-Family Plants.</title>
        <authorList>
            <person name="Yamashiro T."/>
            <person name="Shiraishi A."/>
            <person name="Nakayama K."/>
            <person name="Satake H."/>
        </authorList>
    </citation>
    <scope>NUCLEOTIDE SEQUENCE</scope>
</reference>
<keyword evidence="2" id="KW-0326">Glycosidase</keyword>
<evidence type="ECO:0000313" key="5">
    <source>
        <dbReference type="Proteomes" id="UP001151760"/>
    </source>
</evidence>
<keyword evidence="1 4" id="KW-0378">Hydrolase</keyword>
<evidence type="ECO:0000313" key="4">
    <source>
        <dbReference type="EMBL" id="GJT21625.1"/>
    </source>
</evidence>
<evidence type="ECO:0000256" key="1">
    <source>
        <dbReference type="ARBA" id="ARBA00022801"/>
    </source>
</evidence>
<sequence length="149" mass="16253">MLPTNVNRLAWQTFIEDVSTVDSDLKMTVSGLLDQVSITGDASDNLWYTTSVVINPSKLHQGNAPSLSVEFEGHALHVGLKGESMNLAAPICISSVDWTESSLAAQMHRPLTWYKAYFNAPQGSKPLAIDMKGMGKGQVSINGKSIRRY</sequence>
<name>A0ABQ5C394_9ASTR</name>
<dbReference type="InterPro" id="IPR001944">
    <property type="entry name" value="Glycoside_Hdrlase_35"/>
</dbReference>
<gene>
    <name evidence="4" type="ORF">Tco_0891562</name>
</gene>
<accession>A0ABQ5C394</accession>